<organism evidence="1 2">
    <name type="scientific">Allacma fusca</name>
    <dbReference type="NCBI Taxonomy" id="39272"/>
    <lineage>
        <taxon>Eukaryota</taxon>
        <taxon>Metazoa</taxon>
        <taxon>Ecdysozoa</taxon>
        <taxon>Arthropoda</taxon>
        <taxon>Hexapoda</taxon>
        <taxon>Collembola</taxon>
        <taxon>Symphypleona</taxon>
        <taxon>Sminthuridae</taxon>
        <taxon>Allacma</taxon>
    </lineage>
</organism>
<gene>
    <name evidence="1" type="ORF">AFUS01_LOCUS34815</name>
</gene>
<dbReference type="AlphaFoldDB" id="A0A8J2PJF2"/>
<name>A0A8J2PJF2_9HEXA</name>
<accession>A0A8J2PJF2</accession>
<sequence length="200" mass="22570">TLESTVNTVNNGGKIASWTMKNNHALYYFNANEKNVKIRRKSKPFAKHGSKFVDPFVQSNPINLLETIFNFAISDLDFNASSKAYRTDVEFSIIPTLDITDPYRRNIKYVFQLSQTSPFNFITSDSVTALNLDLALYSHPFDKSTWISLGLSALTLGLIFSSRIISSHRHNSLFRITSSTIDAFAVLVEQSGPDFEEQQT</sequence>
<dbReference type="EMBL" id="CAJVCH010533600">
    <property type="protein sequence ID" value="CAG7824669.1"/>
    <property type="molecule type" value="Genomic_DNA"/>
</dbReference>
<feature type="non-terminal residue" evidence="1">
    <location>
        <position position="200"/>
    </location>
</feature>
<dbReference type="Proteomes" id="UP000708208">
    <property type="component" value="Unassembled WGS sequence"/>
</dbReference>
<evidence type="ECO:0000313" key="2">
    <source>
        <dbReference type="Proteomes" id="UP000708208"/>
    </source>
</evidence>
<keyword evidence="2" id="KW-1185">Reference proteome</keyword>
<evidence type="ECO:0000313" key="1">
    <source>
        <dbReference type="EMBL" id="CAG7824669.1"/>
    </source>
</evidence>
<proteinExistence type="predicted"/>
<protein>
    <submittedName>
        <fullName evidence="1">Uncharacterized protein</fullName>
    </submittedName>
</protein>
<reference evidence="1" key="1">
    <citation type="submission" date="2021-06" db="EMBL/GenBank/DDBJ databases">
        <authorList>
            <person name="Hodson N. C."/>
            <person name="Mongue J. A."/>
            <person name="Jaron S. K."/>
        </authorList>
    </citation>
    <scope>NUCLEOTIDE SEQUENCE</scope>
</reference>
<feature type="non-terminal residue" evidence="1">
    <location>
        <position position="1"/>
    </location>
</feature>
<comment type="caution">
    <text evidence="1">The sequence shown here is derived from an EMBL/GenBank/DDBJ whole genome shotgun (WGS) entry which is preliminary data.</text>
</comment>